<dbReference type="PANTHER" id="PTHR47649:SF1">
    <property type="entry name" value="RIBONUCLEASE D"/>
    <property type="match status" value="1"/>
</dbReference>
<reference evidence="2" key="1">
    <citation type="submission" date="2018-05" db="EMBL/GenBank/DDBJ databases">
        <authorList>
            <person name="Lanie J.A."/>
            <person name="Ng W.-L."/>
            <person name="Kazmierczak K.M."/>
            <person name="Andrzejewski T.M."/>
            <person name="Davidsen T.M."/>
            <person name="Wayne K.J."/>
            <person name="Tettelin H."/>
            <person name="Glass J.I."/>
            <person name="Rusch D."/>
            <person name="Podicherti R."/>
            <person name="Tsui H.-C.T."/>
            <person name="Winkler M.E."/>
        </authorList>
    </citation>
    <scope>NUCLEOTIDE SEQUENCE</scope>
</reference>
<dbReference type="SMART" id="SM00474">
    <property type="entry name" value="35EXOc"/>
    <property type="match status" value="1"/>
</dbReference>
<dbReference type="InterPro" id="IPR044876">
    <property type="entry name" value="HRDC_dom_sf"/>
</dbReference>
<dbReference type="SUPFAM" id="SSF47819">
    <property type="entry name" value="HRDC-like"/>
    <property type="match status" value="1"/>
</dbReference>
<dbReference type="GO" id="GO:0006139">
    <property type="term" value="P:nucleobase-containing compound metabolic process"/>
    <property type="evidence" value="ECO:0007669"/>
    <property type="project" value="InterPro"/>
</dbReference>
<dbReference type="PANTHER" id="PTHR47649">
    <property type="entry name" value="RIBONUCLEASE D"/>
    <property type="match status" value="1"/>
</dbReference>
<dbReference type="GO" id="GO:0000166">
    <property type="term" value="F:nucleotide binding"/>
    <property type="evidence" value="ECO:0007669"/>
    <property type="project" value="InterPro"/>
</dbReference>
<dbReference type="GO" id="GO:0008408">
    <property type="term" value="F:3'-5' exonuclease activity"/>
    <property type="evidence" value="ECO:0007669"/>
    <property type="project" value="InterPro"/>
</dbReference>
<dbReference type="InterPro" id="IPR002121">
    <property type="entry name" value="HRDC_dom"/>
</dbReference>
<evidence type="ECO:0000313" key="2">
    <source>
        <dbReference type="EMBL" id="SVA19458.1"/>
    </source>
</evidence>
<proteinExistence type="predicted"/>
<dbReference type="AlphaFoldDB" id="A0A381TVG5"/>
<name>A0A381TVG5_9ZZZZ</name>
<dbReference type="CDD" id="cd06142">
    <property type="entry name" value="RNaseD_exo"/>
    <property type="match status" value="1"/>
</dbReference>
<dbReference type="Pfam" id="PF01612">
    <property type="entry name" value="DNA_pol_A_exo1"/>
    <property type="match status" value="1"/>
</dbReference>
<dbReference type="EMBL" id="UINC01005155">
    <property type="protein sequence ID" value="SVA19458.1"/>
    <property type="molecule type" value="Genomic_DNA"/>
</dbReference>
<dbReference type="InterPro" id="IPR036397">
    <property type="entry name" value="RNaseH_sf"/>
</dbReference>
<dbReference type="Pfam" id="PF00570">
    <property type="entry name" value="HRDC"/>
    <property type="match status" value="1"/>
</dbReference>
<dbReference type="SUPFAM" id="SSF53098">
    <property type="entry name" value="Ribonuclease H-like"/>
    <property type="match status" value="1"/>
</dbReference>
<dbReference type="InterPro" id="IPR012337">
    <property type="entry name" value="RNaseH-like_sf"/>
</dbReference>
<organism evidence="2">
    <name type="scientific">marine metagenome</name>
    <dbReference type="NCBI Taxonomy" id="408172"/>
    <lineage>
        <taxon>unclassified sequences</taxon>
        <taxon>metagenomes</taxon>
        <taxon>ecological metagenomes</taxon>
    </lineage>
</organism>
<dbReference type="Gene3D" id="3.30.420.10">
    <property type="entry name" value="Ribonuclease H-like superfamily/Ribonuclease H"/>
    <property type="match status" value="1"/>
</dbReference>
<evidence type="ECO:0000259" key="1">
    <source>
        <dbReference type="PROSITE" id="PS50967"/>
    </source>
</evidence>
<accession>A0A381TVG5</accession>
<dbReference type="PROSITE" id="PS50967">
    <property type="entry name" value="HRDC"/>
    <property type="match status" value="1"/>
</dbReference>
<feature type="domain" description="HRDC" evidence="1">
    <location>
        <begin position="218"/>
        <end position="299"/>
    </location>
</feature>
<sequence>MSLRAIDDIPKILTSSDDLEKIIEDSLSNRYVSIDIEGNGFFRYPEFVCLIQLCVGEDIYLVDPLAIDDISSLGKVLDNDKIVKILHAGDYDIRSLNRDYDFSFHNVFDTSLAAALLGSKKLGLDSVLKEYIDADVTKDKKLQRSDWSIRPLSKEARKYAADDVRYLFRAMEVMTSKLENLGRISWLKEECERLQLVKFNPRDEETAFLDVKGSKNLDGKALSVLQSLYSLREDEAIGRDRPPFKIVGDSVLVAIARKPHSNYSEIKGIGMWGRPQVSERIRKIAAEALNQPPVERPRRQNKRTNVMSNKEREKANVRLKELKEWRKTLGDGLCMDPSLLWPTISLDRLSKDPSSFKEEVSEPQVRKWQYLEFGKELEDKLACL</sequence>
<dbReference type="InterPro" id="IPR051086">
    <property type="entry name" value="RNase_D-like"/>
</dbReference>
<gene>
    <name evidence="2" type="ORF">METZ01_LOCUS72312</name>
</gene>
<dbReference type="InterPro" id="IPR010997">
    <property type="entry name" value="HRDC-like_sf"/>
</dbReference>
<protein>
    <recommendedName>
        <fullName evidence="1">HRDC domain-containing protein</fullName>
    </recommendedName>
</protein>
<dbReference type="InterPro" id="IPR002562">
    <property type="entry name" value="3'-5'_exonuclease_dom"/>
</dbReference>
<dbReference type="GO" id="GO:0003676">
    <property type="term" value="F:nucleic acid binding"/>
    <property type="evidence" value="ECO:0007669"/>
    <property type="project" value="InterPro"/>
</dbReference>
<dbReference type="Gene3D" id="1.10.150.80">
    <property type="entry name" value="HRDC domain"/>
    <property type="match status" value="1"/>
</dbReference>